<feature type="transmembrane region" description="Helical" evidence="1">
    <location>
        <begin position="20"/>
        <end position="41"/>
    </location>
</feature>
<evidence type="ECO:0000313" key="2">
    <source>
        <dbReference type="EMBL" id="GAA5501016.1"/>
    </source>
</evidence>
<protein>
    <submittedName>
        <fullName evidence="2">Uncharacterized protein</fullName>
    </submittedName>
</protein>
<keyword evidence="1" id="KW-0812">Transmembrane</keyword>
<evidence type="ECO:0000313" key="3">
    <source>
        <dbReference type="Proteomes" id="UP001458946"/>
    </source>
</evidence>
<gene>
    <name evidence="2" type="ORF">Dxin01_00747</name>
</gene>
<dbReference type="EMBL" id="BAABRN010000006">
    <property type="protein sequence ID" value="GAA5501016.1"/>
    <property type="molecule type" value="Genomic_DNA"/>
</dbReference>
<reference evidence="2 3" key="1">
    <citation type="submission" date="2024-02" db="EMBL/GenBank/DDBJ databases">
        <title>Deinococcus xinjiangensis NBRC 107630.</title>
        <authorList>
            <person name="Ichikawa N."/>
            <person name="Katano-Makiyama Y."/>
            <person name="Hidaka K."/>
        </authorList>
    </citation>
    <scope>NUCLEOTIDE SEQUENCE [LARGE SCALE GENOMIC DNA]</scope>
    <source>
        <strain evidence="2 3">NBRC 107630</strain>
    </source>
</reference>
<sequence length="74" mass="8002">MNQTVTTTGKLARQIGAQVMKFALTGGLLCDVVLLIVLAGLTRQRPAPTEELTKQFLIGFPSRIGERPSHLRAA</sequence>
<comment type="caution">
    <text evidence="2">The sequence shown here is derived from an EMBL/GenBank/DDBJ whole genome shotgun (WGS) entry which is preliminary data.</text>
</comment>
<evidence type="ECO:0000256" key="1">
    <source>
        <dbReference type="SAM" id="Phobius"/>
    </source>
</evidence>
<name>A0ABP9V720_9DEIO</name>
<accession>A0ABP9V720</accession>
<keyword evidence="3" id="KW-1185">Reference proteome</keyword>
<dbReference type="Proteomes" id="UP001458946">
    <property type="component" value="Unassembled WGS sequence"/>
</dbReference>
<keyword evidence="1" id="KW-1133">Transmembrane helix</keyword>
<organism evidence="2 3">
    <name type="scientific">Deinococcus xinjiangensis</name>
    <dbReference type="NCBI Taxonomy" id="457454"/>
    <lineage>
        <taxon>Bacteria</taxon>
        <taxon>Thermotogati</taxon>
        <taxon>Deinococcota</taxon>
        <taxon>Deinococci</taxon>
        <taxon>Deinococcales</taxon>
        <taxon>Deinococcaceae</taxon>
        <taxon>Deinococcus</taxon>
    </lineage>
</organism>
<proteinExistence type="predicted"/>
<keyword evidence="1" id="KW-0472">Membrane</keyword>